<accession>A0ABR9W9T5</accession>
<gene>
    <name evidence="3" type="ORF">IEE83_10170</name>
</gene>
<dbReference type="Pfam" id="PF13628">
    <property type="entry name" value="DUF4142"/>
    <property type="match status" value="1"/>
</dbReference>
<reference evidence="4" key="1">
    <citation type="submission" date="2023-07" db="EMBL/GenBank/DDBJ databases">
        <title>Dyadobacter sp. nov 'subterranea' isolated from contaminted grondwater.</title>
        <authorList>
            <person name="Szabo I."/>
            <person name="Al-Omari J."/>
            <person name="Szerdahelyi S.G."/>
            <person name="Rado J."/>
        </authorList>
    </citation>
    <scope>NUCLEOTIDE SEQUENCE [LARGE SCALE GENOMIC DNA]</scope>
    <source>
        <strain evidence="4">UP-52</strain>
    </source>
</reference>
<feature type="chain" id="PRO_5047288848" evidence="1">
    <location>
        <begin position="42"/>
        <end position="197"/>
    </location>
</feature>
<keyword evidence="4" id="KW-1185">Reference proteome</keyword>
<feature type="domain" description="DUF4142" evidence="2">
    <location>
        <begin position="54"/>
        <end position="156"/>
    </location>
</feature>
<evidence type="ECO:0000313" key="3">
    <source>
        <dbReference type="EMBL" id="MBE9462248.1"/>
    </source>
</evidence>
<dbReference type="RefSeq" id="WP_194120469.1">
    <property type="nucleotide sequence ID" value="NZ_JACYGY010000001.1"/>
</dbReference>
<protein>
    <submittedName>
        <fullName evidence="3">DUF4142 domain-containing protein</fullName>
    </submittedName>
</protein>
<evidence type="ECO:0000259" key="2">
    <source>
        <dbReference type="Pfam" id="PF13628"/>
    </source>
</evidence>
<proteinExistence type="predicted"/>
<feature type="signal peptide" evidence="1">
    <location>
        <begin position="1"/>
        <end position="41"/>
    </location>
</feature>
<dbReference type="InterPro" id="IPR025419">
    <property type="entry name" value="DUF4142"/>
</dbReference>
<dbReference type="EMBL" id="JACYGY010000001">
    <property type="protein sequence ID" value="MBE9462248.1"/>
    <property type="molecule type" value="Genomic_DNA"/>
</dbReference>
<evidence type="ECO:0000256" key="1">
    <source>
        <dbReference type="SAM" id="SignalP"/>
    </source>
</evidence>
<comment type="caution">
    <text evidence="3">The sequence shown here is derived from an EMBL/GenBank/DDBJ whole genome shotgun (WGS) entry which is preliminary data.</text>
</comment>
<evidence type="ECO:0000313" key="4">
    <source>
        <dbReference type="Proteomes" id="UP000634134"/>
    </source>
</evidence>
<sequence>MNLNQKTPRRVFFKKSLRDTLAISAGMSLVATMLPSFTAEAMEVAFMDAPTAATDKEFRMKVFGPATLSLQTSQMAVSKCTQKNAKEFAGFELEEAKSVTAVLKDLATPMPAMDDKAKGTLEKLKMAKKGAEFDKAYIEAQYENHVFLRDLAANYLTHAAGKTDPAESQGRHLATLAHATFSEHVMITKRILGELGA</sequence>
<keyword evidence="1" id="KW-0732">Signal</keyword>
<name>A0ABR9W9T5_9BACT</name>
<dbReference type="Proteomes" id="UP000634134">
    <property type="component" value="Unassembled WGS sequence"/>
</dbReference>
<organism evidence="3 4">
    <name type="scientific">Dyadobacter subterraneus</name>
    <dbReference type="NCBI Taxonomy" id="2773304"/>
    <lineage>
        <taxon>Bacteria</taxon>
        <taxon>Pseudomonadati</taxon>
        <taxon>Bacteroidota</taxon>
        <taxon>Cytophagia</taxon>
        <taxon>Cytophagales</taxon>
        <taxon>Spirosomataceae</taxon>
        <taxon>Dyadobacter</taxon>
    </lineage>
</organism>